<dbReference type="GO" id="GO:0005763">
    <property type="term" value="C:mitochondrial small ribosomal subunit"/>
    <property type="evidence" value="ECO:0007669"/>
    <property type="project" value="TreeGrafter"/>
</dbReference>
<evidence type="ECO:0000256" key="1">
    <source>
        <dbReference type="SAM" id="MobiDB-lite"/>
    </source>
</evidence>
<keyword evidence="3" id="KW-0689">Ribosomal protein</keyword>
<dbReference type="Pfam" id="PF10213">
    <property type="entry name" value="MRP-S28"/>
    <property type="match status" value="1"/>
</dbReference>
<evidence type="ECO:0000259" key="2">
    <source>
        <dbReference type="Pfam" id="PF10213"/>
    </source>
</evidence>
<feature type="region of interest" description="Disordered" evidence="1">
    <location>
        <begin position="133"/>
        <end position="154"/>
    </location>
</feature>
<sequence length="392" mass="44688">MAAAGNALRLCLRTCRQPAAPLLSTMGTTSRQPLAVSRRTLSTTQAMQLTREEIDNPMKQRIWEHIEDTFKDLSPEELKQLEQIVSKDEETGETMTFNEALAKDEADRELHNVHDRREFTQFVRKMYPRLQREDRSYDPLDPEAATRDPEETFNEDDITELAHSKLDELREGRHYARIAAWEMPLLSKLAKPFEPPTAQQPLRFRYTTYMGEYHPAEKKVVVEFAPKDLGLTEVQTDKLRKLVGTRYNPTKDSIKMSCESFGQPAQNKRYLSDLVDKLIAEAKDPKDTFEDVPLDTRHHTFKTKPKFPKEWYLTKERKLELAAQRARAAELDAAKAAEGRLVDGVKSIETYLAPPIKPAKAGKEVLGADALAEMVVANRARPGKGAVKQARK</sequence>
<evidence type="ECO:0000313" key="3">
    <source>
        <dbReference type="EMBL" id="KAH7376216.1"/>
    </source>
</evidence>
<dbReference type="Proteomes" id="UP000813385">
    <property type="component" value="Unassembled WGS sequence"/>
</dbReference>
<organism evidence="3 4">
    <name type="scientific">Plectosphaerella cucumerina</name>
    <dbReference type="NCBI Taxonomy" id="40658"/>
    <lineage>
        <taxon>Eukaryota</taxon>
        <taxon>Fungi</taxon>
        <taxon>Dikarya</taxon>
        <taxon>Ascomycota</taxon>
        <taxon>Pezizomycotina</taxon>
        <taxon>Sordariomycetes</taxon>
        <taxon>Hypocreomycetidae</taxon>
        <taxon>Glomerellales</taxon>
        <taxon>Plectosphaerellaceae</taxon>
        <taxon>Plectosphaerella</taxon>
    </lineage>
</organism>
<dbReference type="GO" id="GO:0032543">
    <property type="term" value="P:mitochondrial translation"/>
    <property type="evidence" value="ECO:0007669"/>
    <property type="project" value="InterPro"/>
</dbReference>
<keyword evidence="3" id="KW-0687">Ribonucleoprotein</keyword>
<dbReference type="AlphaFoldDB" id="A0A8K0X8R9"/>
<dbReference type="PANTHER" id="PTHR13490:SF0">
    <property type="entry name" value="SMALL RIBOSOMAL SUBUNIT PROTEIN MS35"/>
    <property type="match status" value="1"/>
</dbReference>
<dbReference type="GO" id="GO:0003735">
    <property type="term" value="F:structural constituent of ribosome"/>
    <property type="evidence" value="ECO:0007669"/>
    <property type="project" value="InterPro"/>
</dbReference>
<proteinExistence type="predicted"/>
<dbReference type="InterPro" id="IPR039848">
    <property type="entry name" value="Ribosomal_mS35_mt"/>
</dbReference>
<accession>A0A8K0X8R9</accession>
<feature type="compositionally biased region" description="Basic and acidic residues" evidence="1">
    <location>
        <begin position="133"/>
        <end position="150"/>
    </location>
</feature>
<dbReference type="PANTHER" id="PTHR13490">
    <property type="entry name" value="MITOCHONDRIAL 28S RIBOSOMAL PROTEIN S28"/>
    <property type="match status" value="1"/>
</dbReference>
<name>A0A8K0X8R9_9PEZI</name>
<dbReference type="InterPro" id="IPR019349">
    <property type="entry name" value="Ribosomal_mS35_mit"/>
</dbReference>
<keyword evidence="4" id="KW-1185">Reference proteome</keyword>
<protein>
    <submittedName>
        <fullName evidence="3">37S ribosomal protein S24</fullName>
    </submittedName>
</protein>
<dbReference type="OrthoDB" id="283424at2759"/>
<dbReference type="EMBL" id="JAGPXD010000001">
    <property type="protein sequence ID" value="KAH7376216.1"/>
    <property type="molecule type" value="Genomic_DNA"/>
</dbReference>
<evidence type="ECO:0000313" key="4">
    <source>
        <dbReference type="Proteomes" id="UP000813385"/>
    </source>
</evidence>
<feature type="domain" description="Small ribosomal subunit protein mS35 mitochondrial conserved" evidence="2">
    <location>
        <begin position="192"/>
        <end position="311"/>
    </location>
</feature>
<gene>
    <name evidence="3" type="ORF">B0T11DRAFT_271847</name>
</gene>
<reference evidence="3" key="1">
    <citation type="journal article" date="2021" name="Nat. Commun.">
        <title>Genetic determinants of endophytism in the Arabidopsis root mycobiome.</title>
        <authorList>
            <person name="Mesny F."/>
            <person name="Miyauchi S."/>
            <person name="Thiergart T."/>
            <person name="Pickel B."/>
            <person name="Atanasova L."/>
            <person name="Karlsson M."/>
            <person name="Huettel B."/>
            <person name="Barry K.W."/>
            <person name="Haridas S."/>
            <person name="Chen C."/>
            <person name="Bauer D."/>
            <person name="Andreopoulos W."/>
            <person name="Pangilinan J."/>
            <person name="LaButti K."/>
            <person name="Riley R."/>
            <person name="Lipzen A."/>
            <person name="Clum A."/>
            <person name="Drula E."/>
            <person name="Henrissat B."/>
            <person name="Kohler A."/>
            <person name="Grigoriev I.V."/>
            <person name="Martin F.M."/>
            <person name="Hacquard S."/>
        </authorList>
    </citation>
    <scope>NUCLEOTIDE SEQUENCE</scope>
    <source>
        <strain evidence="3">MPI-CAGE-AT-0016</strain>
    </source>
</reference>
<comment type="caution">
    <text evidence="3">The sequence shown here is derived from an EMBL/GenBank/DDBJ whole genome shotgun (WGS) entry which is preliminary data.</text>
</comment>